<dbReference type="PROSITE" id="PS51257">
    <property type="entry name" value="PROKAR_LIPOPROTEIN"/>
    <property type="match status" value="1"/>
</dbReference>
<dbReference type="EC" id="3.1.4.46" evidence="2"/>
<dbReference type="InterPro" id="IPR030395">
    <property type="entry name" value="GP_PDE_dom"/>
</dbReference>
<dbReference type="InterPro" id="IPR017946">
    <property type="entry name" value="PLC-like_Pdiesterase_TIM-brl"/>
</dbReference>
<name>A0A221USI1_9FLAO</name>
<dbReference type="GO" id="GO:0006629">
    <property type="term" value="P:lipid metabolic process"/>
    <property type="evidence" value="ECO:0007669"/>
    <property type="project" value="InterPro"/>
</dbReference>
<gene>
    <name evidence="2" type="ORF">AREALGSMS7_00781</name>
</gene>
<proteinExistence type="predicted"/>
<dbReference type="PANTHER" id="PTHR46211:SF14">
    <property type="entry name" value="GLYCEROPHOSPHODIESTER PHOSPHODIESTERASE"/>
    <property type="match status" value="1"/>
</dbReference>
<dbReference type="Gene3D" id="3.20.20.190">
    <property type="entry name" value="Phosphatidylinositol (PI) phosphodiesterase"/>
    <property type="match status" value="1"/>
</dbReference>
<evidence type="ECO:0000313" key="3">
    <source>
        <dbReference type="Proteomes" id="UP000204551"/>
    </source>
</evidence>
<keyword evidence="2" id="KW-0378">Hydrolase</keyword>
<feature type="domain" description="GP-PDE" evidence="1">
    <location>
        <begin position="25"/>
        <end position="250"/>
    </location>
</feature>
<reference evidence="2 3" key="1">
    <citation type="submission" date="2017-07" db="EMBL/GenBank/DDBJ databases">
        <title>Genome Sequence of Arenibacter algicola Strain SMS7 Isolated from a culture of the Diatom Skeletonema marinoi.</title>
        <authorList>
            <person name="Topel M."/>
            <person name="Pinder M.I.M."/>
            <person name="Johansson O.N."/>
            <person name="Kourtchenko O."/>
            <person name="Godhe A."/>
            <person name="Clarke A.K."/>
        </authorList>
    </citation>
    <scope>NUCLEOTIDE SEQUENCE [LARGE SCALE GENOMIC DNA]</scope>
    <source>
        <strain evidence="2 3">SMS7</strain>
    </source>
</reference>
<accession>A0A221USI1</accession>
<dbReference type="GO" id="GO:0008889">
    <property type="term" value="F:glycerophosphodiester phosphodiesterase activity"/>
    <property type="evidence" value="ECO:0007669"/>
    <property type="project" value="UniProtKB-EC"/>
</dbReference>
<dbReference type="Proteomes" id="UP000204551">
    <property type="component" value="Chromosome"/>
</dbReference>
<organism evidence="2 3">
    <name type="scientific">Arenibacter algicola</name>
    <dbReference type="NCBI Taxonomy" id="616991"/>
    <lineage>
        <taxon>Bacteria</taxon>
        <taxon>Pseudomonadati</taxon>
        <taxon>Bacteroidota</taxon>
        <taxon>Flavobacteriia</taxon>
        <taxon>Flavobacteriales</taxon>
        <taxon>Flavobacteriaceae</taxon>
        <taxon>Arenibacter</taxon>
    </lineage>
</organism>
<protein>
    <submittedName>
        <fullName evidence="2">Glycerophosphoryl diester phosphodiesterase</fullName>
        <ecNumber evidence="2">3.1.4.46</ecNumber>
    </submittedName>
</protein>
<dbReference type="STRING" id="616991.GCA_000733925_03884"/>
<dbReference type="eggNOG" id="COG0584">
    <property type="taxonomic scope" value="Bacteria"/>
</dbReference>
<dbReference type="PANTHER" id="PTHR46211">
    <property type="entry name" value="GLYCEROPHOSPHORYL DIESTER PHOSPHODIESTERASE"/>
    <property type="match status" value="1"/>
</dbReference>
<evidence type="ECO:0000313" key="2">
    <source>
        <dbReference type="EMBL" id="ASO04262.1"/>
    </source>
</evidence>
<sequence>MKTSSIVGSFFLFLLIISCDNMNKPLVIGHRGAMGHETENTLASVQKAMDLGVDMIEIDVFKIKSGETVVFHDKEVERLTDSIGNIEDYNFEDLQKLTLIGNHKIPTLQDVLNLIDKKVQLNIELKGANTADRVNFIMNYYIKEKGWPMDKFIISSFRWDELKTMRMLNAEVPIAILISGDPLKALDIAQELEAVAINPYFEDLTLENVNEIKKAGFKIYPWTVNEPEEIEAVERLGVDGIITNYPERIN</sequence>
<dbReference type="SUPFAM" id="SSF51695">
    <property type="entry name" value="PLC-like phosphodiesterases"/>
    <property type="match status" value="1"/>
</dbReference>
<dbReference type="PROSITE" id="PS51704">
    <property type="entry name" value="GP_PDE"/>
    <property type="match status" value="1"/>
</dbReference>
<dbReference type="Pfam" id="PF03009">
    <property type="entry name" value="GDPD"/>
    <property type="match status" value="1"/>
</dbReference>
<dbReference type="RefSeq" id="WP_093977324.1">
    <property type="nucleotide sequence ID" value="NZ_CP022515.1"/>
</dbReference>
<evidence type="ECO:0000259" key="1">
    <source>
        <dbReference type="PROSITE" id="PS51704"/>
    </source>
</evidence>
<dbReference type="EMBL" id="CP022515">
    <property type="protein sequence ID" value="ASO04262.1"/>
    <property type="molecule type" value="Genomic_DNA"/>
</dbReference>
<dbReference type="AlphaFoldDB" id="A0A221USI1"/>
<dbReference type="KEGG" id="aalg:AREALGSMS7_00781"/>